<evidence type="ECO:0000256" key="1">
    <source>
        <dbReference type="SAM" id="Phobius"/>
    </source>
</evidence>
<dbReference type="Gene3D" id="3.30.1380.10">
    <property type="match status" value="1"/>
</dbReference>
<reference evidence="2 3" key="1">
    <citation type="submission" date="2016-11" db="EMBL/GenBank/DDBJ databases">
        <title>Study of marine rhodopsin-containing bacteria.</title>
        <authorList>
            <person name="Yoshizawa S."/>
            <person name="Kumagai Y."/>
            <person name="Kogure K."/>
        </authorList>
    </citation>
    <scope>NUCLEOTIDE SEQUENCE [LARGE SCALE GENOMIC DNA]</scope>
    <source>
        <strain evidence="2 3">SG-29</strain>
    </source>
</reference>
<dbReference type="Proteomes" id="UP000216446">
    <property type="component" value="Unassembled WGS sequence"/>
</dbReference>
<accession>A0A259U0P5</accession>
<dbReference type="SUPFAM" id="SSF55166">
    <property type="entry name" value="Hedgehog/DD-peptidase"/>
    <property type="match status" value="1"/>
</dbReference>
<dbReference type="RefSeq" id="WP_094549037.1">
    <property type="nucleotide sequence ID" value="NZ_MQWB01000001.1"/>
</dbReference>
<keyword evidence="1" id="KW-0812">Transmembrane</keyword>
<evidence type="ECO:0000313" key="2">
    <source>
        <dbReference type="EMBL" id="OZC03551.1"/>
    </source>
</evidence>
<sequence>MPTRPADPHRRHPARSIAGWILTLSLVLAGVGWIGASGDSLASALSPEALMSDADREALVDARADFAATLAERESAFAAIDSLTGRETRLLRRSLNRSHVSTARRLGIDPEAPEAEAREDLEWLAFENPYYVARRGHLTPDALAALDSIGVRFQSRLAEAGLPAYRFVVSSAHRSAEYQAELRQRNSNAASGTSSHQFGTTFDIAYRRYRYRYTPAQPLARPVLPDSVSVLARGHLSRELDAMERAWADRMAHEYAGILEAELGRALIELENEGVLLTLREVRQPCFHVTVAKPLASAGGSA</sequence>
<dbReference type="InterPro" id="IPR043769">
    <property type="entry name" value="DUF5715"/>
</dbReference>
<name>A0A259U0P5_9BACT</name>
<dbReference type="AlphaFoldDB" id="A0A259U0P5"/>
<evidence type="ECO:0000313" key="3">
    <source>
        <dbReference type="Proteomes" id="UP000216446"/>
    </source>
</evidence>
<organism evidence="2 3">
    <name type="scientific">Rubricoccus marinus</name>
    <dbReference type="NCBI Taxonomy" id="716817"/>
    <lineage>
        <taxon>Bacteria</taxon>
        <taxon>Pseudomonadati</taxon>
        <taxon>Rhodothermota</taxon>
        <taxon>Rhodothermia</taxon>
        <taxon>Rhodothermales</taxon>
        <taxon>Rubricoccaceae</taxon>
        <taxon>Rubricoccus</taxon>
    </lineage>
</organism>
<gene>
    <name evidence="2" type="ORF">BSZ36_11500</name>
</gene>
<dbReference type="OrthoDB" id="1523789at2"/>
<keyword evidence="1" id="KW-1133">Transmembrane helix</keyword>
<dbReference type="EMBL" id="MQWB01000001">
    <property type="protein sequence ID" value="OZC03551.1"/>
    <property type="molecule type" value="Genomic_DNA"/>
</dbReference>
<dbReference type="Pfam" id="PF18979">
    <property type="entry name" value="DUF5715"/>
    <property type="match status" value="1"/>
</dbReference>
<feature type="transmembrane region" description="Helical" evidence="1">
    <location>
        <begin position="17"/>
        <end position="36"/>
    </location>
</feature>
<proteinExistence type="predicted"/>
<keyword evidence="3" id="KW-1185">Reference proteome</keyword>
<dbReference type="InterPro" id="IPR009045">
    <property type="entry name" value="Zn_M74/Hedgehog-like"/>
</dbReference>
<comment type="caution">
    <text evidence="2">The sequence shown here is derived from an EMBL/GenBank/DDBJ whole genome shotgun (WGS) entry which is preliminary data.</text>
</comment>
<protein>
    <submittedName>
        <fullName evidence="2">Uncharacterized protein</fullName>
    </submittedName>
</protein>
<dbReference type="InParanoid" id="A0A259U0P5"/>
<keyword evidence="1" id="KW-0472">Membrane</keyword>